<evidence type="ECO:0008006" key="7">
    <source>
        <dbReference type="Google" id="ProtNLM"/>
    </source>
</evidence>
<sequence length="246" mass="26491">MLIWKKLVIPPQRSSAEASISRFCRTLKLKGFNAFKIELARHSAAAGTKTPAAEPDTVLGCAAQVGRNATDAVAQTLEVIEPAQVMQAVELIEKAARVVCMGSGASMVMAHECAHLFSTVTDKFSTVADSHMQMSTVATLKPGDLVILFSYSGATTNGLQVLELAKNRGIQTILVTRFHKSPATKLADVVLRCGSNEGPFQFGSVPARIAQLVVLDVLFQEYYQRNQQACQEVIQTIASALSAMHI</sequence>
<proteinExistence type="predicted"/>
<dbReference type="InterPro" id="IPR001347">
    <property type="entry name" value="SIS_dom"/>
</dbReference>
<dbReference type="PROSITE" id="PS51464">
    <property type="entry name" value="SIS"/>
    <property type="match status" value="1"/>
</dbReference>
<dbReference type="CDD" id="cd05013">
    <property type="entry name" value="SIS_RpiR"/>
    <property type="match status" value="1"/>
</dbReference>
<dbReference type="InterPro" id="IPR036388">
    <property type="entry name" value="WH-like_DNA-bd_sf"/>
</dbReference>
<evidence type="ECO:0000256" key="3">
    <source>
        <dbReference type="ARBA" id="ARBA00023163"/>
    </source>
</evidence>
<dbReference type="SUPFAM" id="SSF53697">
    <property type="entry name" value="SIS domain"/>
    <property type="match status" value="1"/>
</dbReference>
<feature type="domain" description="SIS" evidence="5">
    <location>
        <begin position="88"/>
        <end position="228"/>
    </location>
</feature>
<evidence type="ECO:0000256" key="2">
    <source>
        <dbReference type="ARBA" id="ARBA00023125"/>
    </source>
</evidence>
<keyword evidence="1" id="KW-0805">Transcription regulation</keyword>
<dbReference type="PANTHER" id="PTHR30514:SF1">
    <property type="entry name" value="HTH-TYPE TRANSCRIPTIONAL REGULATOR HEXR-RELATED"/>
    <property type="match status" value="1"/>
</dbReference>
<dbReference type="Pfam" id="PF01380">
    <property type="entry name" value="SIS"/>
    <property type="match status" value="1"/>
</dbReference>
<dbReference type="GO" id="GO:1901135">
    <property type="term" value="P:carbohydrate derivative metabolic process"/>
    <property type="evidence" value="ECO:0007669"/>
    <property type="project" value="InterPro"/>
</dbReference>
<dbReference type="GO" id="GO:0003700">
    <property type="term" value="F:DNA-binding transcription factor activity"/>
    <property type="evidence" value="ECO:0007669"/>
    <property type="project" value="InterPro"/>
</dbReference>
<dbReference type="InterPro" id="IPR035472">
    <property type="entry name" value="RpiR-like_SIS"/>
</dbReference>
<organism evidence="6">
    <name type="scientific">uncultured prokaryote</name>
    <dbReference type="NCBI Taxonomy" id="198431"/>
    <lineage>
        <taxon>unclassified sequences</taxon>
        <taxon>environmental samples</taxon>
    </lineage>
</organism>
<evidence type="ECO:0000313" key="6">
    <source>
        <dbReference type="EMBL" id="CRY93804.1"/>
    </source>
</evidence>
<dbReference type="Gene3D" id="3.40.50.10490">
    <property type="entry name" value="Glucose-6-phosphate isomerase like protein, domain 1"/>
    <property type="match status" value="1"/>
</dbReference>
<feature type="domain" description="HTH rpiR-type" evidence="4">
    <location>
        <begin position="1"/>
        <end position="46"/>
    </location>
</feature>
<keyword evidence="2" id="KW-0238">DNA-binding</keyword>
<dbReference type="InterPro" id="IPR047640">
    <property type="entry name" value="RpiR-like"/>
</dbReference>
<dbReference type="PANTHER" id="PTHR30514">
    <property type="entry name" value="GLUCOKINASE"/>
    <property type="match status" value="1"/>
</dbReference>
<reference evidence="6" key="2">
    <citation type="submission" date="2015-07" db="EMBL/GenBank/DDBJ databases">
        <title>Plasmids, circular viruses and viroids from rat gut.</title>
        <authorList>
            <person name="Jorgensen T.J."/>
            <person name="Hansen M.A."/>
            <person name="Xu Z."/>
            <person name="Tabak M.A."/>
            <person name="Sorensen S.J."/>
            <person name="Hansen L.H."/>
        </authorList>
    </citation>
    <scope>NUCLEOTIDE SEQUENCE</scope>
    <source>
        <strain evidence="6">RGRH0069</strain>
    </source>
</reference>
<keyword evidence="3" id="KW-0804">Transcription</keyword>
<dbReference type="EMBL" id="LN852760">
    <property type="protein sequence ID" value="CRY93804.1"/>
    <property type="molecule type" value="Genomic_DNA"/>
</dbReference>
<protein>
    <recommendedName>
        <fullName evidence="7">SIS domain-containing protein</fullName>
    </recommendedName>
</protein>
<name>A0A0H5PXC1_9ZZZZ</name>
<dbReference type="AlphaFoldDB" id="A0A0H5PXC1"/>
<evidence type="ECO:0000256" key="1">
    <source>
        <dbReference type="ARBA" id="ARBA00023015"/>
    </source>
</evidence>
<reference evidence="6" key="1">
    <citation type="submission" date="2015-06" db="EMBL/GenBank/DDBJ databases">
        <authorList>
            <person name="Joergensen T."/>
        </authorList>
    </citation>
    <scope>NUCLEOTIDE SEQUENCE</scope>
    <source>
        <strain evidence="6">RGRH0069</strain>
    </source>
</reference>
<evidence type="ECO:0000259" key="4">
    <source>
        <dbReference type="PROSITE" id="PS51071"/>
    </source>
</evidence>
<dbReference type="PROSITE" id="PS51071">
    <property type="entry name" value="HTH_RPIR"/>
    <property type="match status" value="1"/>
</dbReference>
<accession>A0A0H5PXC1</accession>
<dbReference type="GO" id="GO:0097367">
    <property type="term" value="F:carbohydrate derivative binding"/>
    <property type="evidence" value="ECO:0007669"/>
    <property type="project" value="InterPro"/>
</dbReference>
<evidence type="ECO:0000259" key="5">
    <source>
        <dbReference type="PROSITE" id="PS51464"/>
    </source>
</evidence>
<dbReference type="InterPro" id="IPR000281">
    <property type="entry name" value="HTH_RpiR"/>
</dbReference>
<dbReference type="Gene3D" id="1.10.10.10">
    <property type="entry name" value="Winged helix-like DNA-binding domain superfamily/Winged helix DNA-binding domain"/>
    <property type="match status" value="1"/>
</dbReference>
<dbReference type="GO" id="GO:0003677">
    <property type="term" value="F:DNA binding"/>
    <property type="evidence" value="ECO:0007669"/>
    <property type="project" value="UniProtKB-KW"/>
</dbReference>
<dbReference type="InterPro" id="IPR046348">
    <property type="entry name" value="SIS_dom_sf"/>
</dbReference>